<name>V5I3U4_BYSSN</name>
<dbReference type="GO" id="GO:0003676">
    <property type="term" value="F:nucleic acid binding"/>
    <property type="evidence" value="ECO:0007669"/>
    <property type="project" value="InterPro"/>
</dbReference>
<dbReference type="Pfam" id="PF05856">
    <property type="entry name" value="ARPC4"/>
    <property type="match status" value="1"/>
</dbReference>
<dbReference type="Gene3D" id="3.30.70.330">
    <property type="match status" value="1"/>
</dbReference>
<sequence length="1076" mass="118607">MSQSLRPYLQCVRSSLTAALAVSNFASQTSERHNVPEIEAATSPELLLNPLTVARNENEKVLIEPSVNSVRVSIRIKQADEIEHILVHKFTRFLTQRAESFFILRRKPVKGYDISFLITNFHTEAMLKHKLVDFIIQFMEEVDKEISEMKLFLNARARFVAESFLTPTLLGAVQEKKATTRRNIRLSRSAMESPTDGIDWILGPRPIPSDTASEPGDYYLNSMPTRHPGRIAGLRCSRTVCTELGMPSDHYTRAEFCAAMIETAGKHYAFQKINSPITVGEFDAEVPRRRFSDVVQKSQLGLKDIAVGPSAPENGKKDITVPVNESGEDSVGTLNGSVPVSNNAGMNSTLWRTPTRYPRVKEAPSDPITPESPMVSSLTKLFNLYCSPSQCFVTDYNMAQSVLKDDPFTIPGQPAATAPAPVPHPPPPPRAPRLPSYGDTSSRSIPHSLYSMPMHPYMATNQGMAPYGCLPGPWAMNHQFNTITPPFVPPAVGPASMNQQLHASLMPLASLHSSHLPHPVSSPQPNIYSTLESPASFISSVAPSQQTQVLQALEQSTVAEVPYQSLTVVVPPSAASVNTVAFPTEMPIGSLVHYQGPPTAGVLKIGNIPYGITKQEIMQFLGRQTRILRGDPGSAIHIIMERSTAKTMDCYVELETPQDVEDTVSRINRVQELGRPPRLGARHVDVEVSSQDVLLKELFPRAKCVVWKGGRPQVMPNTDPYSTGFQGFFTGEEIVGMVRHAETPQRSPFASKCPQRTYECMISTLYKFPWHAAGLYTVDDRNTLFNACVRQLKALVTRVRRSRTMGLDHRLVQDLLAAGLNCPAFNDRMKFTMSAHSGNGNDAFQFPGSGKYFPFDTLVRMPGFNESILMYYARLISKAADPGTEELPNTYPAHGFPFPSPYGRLWLEWKKDIAKRKSWEEAVRQEMNILTSLVLDGWAKVEQDRSGGHPVSPPDSLPGPRASSNSGRASTDGSGSIIINGQVMQSTAGSDLSSSGSSGRRPSVVLHQRRGHYRDAARTGFDFSAFLEASGFASHRGDLTMSSPARLPPPIETEYEDDRLAPLDRDSHHIQGPYSG</sequence>
<dbReference type="InterPro" id="IPR008384">
    <property type="entry name" value="ARPC4"/>
</dbReference>
<gene>
    <name evidence="9" type="ORF">PVAR5_6564</name>
</gene>
<keyword evidence="10" id="KW-1185">Reference proteome</keyword>
<feature type="region of interest" description="Disordered" evidence="8">
    <location>
        <begin position="1035"/>
        <end position="1076"/>
    </location>
</feature>
<accession>V5I3U4</accession>
<feature type="compositionally biased region" description="Low complexity" evidence="8">
    <location>
        <begin position="986"/>
        <end position="999"/>
    </location>
</feature>
<comment type="subcellular location">
    <subcellularLocation>
        <location evidence="1">Cytoplasm</location>
        <location evidence="1">Cytoskeleton</location>
    </subcellularLocation>
</comment>
<dbReference type="InParanoid" id="V5I3U4"/>
<dbReference type="SUPFAM" id="SSF69645">
    <property type="entry name" value="Arp2/3 complex subunits"/>
    <property type="match status" value="1"/>
</dbReference>
<dbReference type="Gene3D" id="3.30.1460.20">
    <property type="match status" value="1"/>
</dbReference>
<dbReference type="GO" id="GO:0051015">
    <property type="term" value="F:actin filament binding"/>
    <property type="evidence" value="ECO:0007669"/>
    <property type="project" value="TreeGrafter"/>
</dbReference>
<evidence type="ECO:0000313" key="10">
    <source>
        <dbReference type="Proteomes" id="UP000018001"/>
    </source>
</evidence>
<dbReference type="InterPro" id="IPR012677">
    <property type="entry name" value="Nucleotide-bd_a/b_plait_sf"/>
</dbReference>
<evidence type="ECO:0000313" key="9">
    <source>
        <dbReference type="EMBL" id="GAD97880.1"/>
    </source>
</evidence>
<evidence type="ECO:0000256" key="8">
    <source>
        <dbReference type="SAM" id="MobiDB-lite"/>
    </source>
</evidence>
<dbReference type="GO" id="GO:0030041">
    <property type="term" value="P:actin filament polymerization"/>
    <property type="evidence" value="ECO:0007669"/>
    <property type="project" value="InterPro"/>
</dbReference>
<keyword evidence="3" id="KW-0963">Cytoplasm</keyword>
<organism evidence="9 10">
    <name type="scientific">Byssochlamys spectabilis (strain No. 5 / NBRC 109023)</name>
    <name type="common">Paecilomyces variotii</name>
    <dbReference type="NCBI Taxonomy" id="1356009"/>
    <lineage>
        <taxon>Eukaryota</taxon>
        <taxon>Fungi</taxon>
        <taxon>Dikarya</taxon>
        <taxon>Ascomycota</taxon>
        <taxon>Pezizomycotina</taxon>
        <taxon>Eurotiomycetes</taxon>
        <taxon>Eurotiomycetidae</taxon>
        <taxon>Eurotiales</taxon>
        <taxon>Thermoascaceae</taxon>
        <taxon>Paecilomyces</taxon>
    </lineage>
</organism>
<feature type="compositionally biased region" description="Pro residues" evidence="8">
    <location>
        <begin position="420"/>
        <end position="432"/>
    </location>
</feature>
<dbReference type="HOGENOM" id="CLU_286821_0_0_1"/>
<dbReference type="FunFam" id="3.30.1460.20:FF:000001">
    <property type="entry name" value="Actin-related protein 2/3 complex subunit 4"/>
    <property type="match status" value="1"/>
</dbReference>
<reference evidence="10" key="1">
    <citation type="journal article" date="2014" name="Genome Announc.">
        <title>Draft genome sequence of the formaldehyde-resistant fungus Byssochlamys spectabilis No. 5 (anamorph Paecilomyces variotii No. 5) (NBRC109023).</title>
        <authorList>
            <person name="Oka T."/>
            <person name="Ekino K."/>
            <person name="Fukuda K."/>
            <person name="Nomura Y."/>
        </authorList>
    </citation>
    <scope>NUCLEOTIDE SEQUENCE [LARGE SCALE GENOMIC DNA]</scope>
    <source>
        <strain evidence="10">No. 5 / NBRC 109023</strain>
    </source>
</reference>
<feature type="region of interest" description="Disordered" evidence="8">
    <location>
        <begin position="407"/>
        <end position="442"/>
    </location>
</feature>
<evidence type="ECO:0000256" key="5">
    <source>
        <dbReference type="ARBA" id="ARBA00023212"/>
    </source>
</evidence>
<protein>
    <recommendedName>
        <fullName evidence="7">Arp2/3 complex 20 kDa</fullName>
    </recommendedName>
</protein>
<dbReference type="OrthoDB" id="336240at2759"/>
<dbReference type="GO" id="GO:0034314">
    <property type="term" value="P:Arp2/3 complex-mediated actin nucleation"/>
    <property type="evidence" value="ECO:0007669"/>
    <property type="project" value="InterPro"/>
</dbReference>
<evidence type="ECO:0000256" key="7">
    <source>
        <dbReference type="ARBA" id="ARBA00082270"/>
    </source>
</evidence>
<comment type="caution">
    <text evidence="9">The sequence shown here is derived from an EMBL/GenBank/DDBJ whole genome shotgun (WGS) entry which is preliminary data.</text>
</comment>
<feature type="compositionally biased region" description="Polar residues" evidence="8">
    <location>
        <begin position="962"/>
        <end position="985"/>
    </location>
</feature>
<dbReference type="PANTHER" id="PTHR22629:SF0">
    <property type="entry name" value="ACTIN-RELATED PROTEIN 2_3 COMPLEX SUBUNIT 4"/>
    <property type="match status" value="1"/>
</dbReference>
<dbReference type="Proteomes" id="UP000018001">
    <property type="component" value="Unassembled WGS sequence"/>
</dbReference>
<keyword evidence="5" id="KW-0206">Cytoskeleton</keyword>
<dbReference type="AlphaFoldDB" id="V5I3U4"/>
<dbReference type="SUPFAM" id="SSF54928">
    <property type="entry name" value="RNA-binding domain, RBD"/>
    <property type="match status" value="1"/>
</dbReference>
<feature type="region of interest" description="Disordered" evidence="8">
    <location>
        <begin position="308"/>
        <end position="351"/>
    </location>
</feature>
<dbReference type="GO" id="GO:0005885">
    <property type="term" value="C:Arp2/3 protein complex"/>
    <property type="evidence" value="ECO:0007669"/>
    <property type="project" value="InterPro"/>
</dbReference>
<feature type="compositionally biased region" description="Basic and acidic residues" evidence="8">
    <location>
        <begin position="1058"/>
        <end position="1069"/>
    </location>
</feature>
<evidence type="ECO:0000256" key="3">
    <source>
        <dbReference type="ARBA" id="ARBA00022490"/>
    </source>
</evidence>
<feature type="region of interest" description="Disordered" evidence="8">
    <location>
        <begin position="943"/>
        <end position="1010"/>
    </location>
</feature>
<keyword evidence="4" id="KW-0009">Actin-binding</keyword>
<dbReference type="InterPro" id="IPR034666">
    <property type="entry name" value="ARPC2/4"/>
</dbReference>
<evidence type="ECO:0000256" key="1">
    <source>
        <dbReference type="ARBA" id="ARBA00004245"/>
    </source>
</evidence>
<comment type="similarity">
    <text evidence="2">Belongs to the ARPC4 family.</text>
</comment>
<evidence type="ECO:0000256" key="2">
    <source>
        <dbReference type="ARBA" id="ARBA00005919"/>
    </source>
</evidence>
<feature type="compositionally biased region" description="Polar residues" evidence="8">
    <location>
        <begin position="332"/>
        <end position="351"/>
    </location>
</feature>
<proteinExistence type="inferred from homology"/>
<evidence type="ECO:0000256" key="6">
    <source>
        <dbReference type="ARBA" id="ARBA00054835"/>
    </source>
</evidence>
<evidence type="ECO:0000256" key="4">
    <source>
        <dbReference type="ARBA" id="ARBA00023203"/>
    </source>
</evidence>
<comment type="function">
    <text evidence="6">Functions as actin-binding component of the Arp2/3 complex which is involved in regulation of actin polymerization and together with an activating nucleation-promoting factor (NPF) mediates the formation of branched actin networks. Seems to contact the mother actin filament.</text>
</comment>
<dbReference type="EMBL" id="BAUL01000220">
    <property type="protein sequence ID" value="GAD97880.1"/>
    <property type="molecule type" value="Genomic_DNA"/>
</dbReference>
<dbReference type="eggNOG" id="KOG1876">
    <property type="taxonomic scope" value="Eukaryota"/>
</dbReference>
<dbReference type="PANTHER" id="PTHR22629">
    <property type="entry name" value="ARP2/3 COMPLEX 20 KD SUBUNIT"/>
    <property type="match status" value="1"/>
</dbReference>
<dbReference type="InterPro" id="IPR035979">
    <property type="entry name" value="RBD_domain_sf"/>
</dbReference>